<dbReference type="PANTHER" id="PTHR46618:SF1">
    <property type="entry name" value="ARMADILLO REPEAT-CONTAINING PROTEIN 3"/>
    <property type="match status" value="1"/>
</dbReference>
<dbReference type="InterPro" id="IPR016024">
    <property type="entry name" value="ARM-type_fold"/>
</dbReference>
<dbReference type="PANTHER" id="PTHR46618">
    <property type="entry name" value="ARMADILLO REPEAT-CONTAINING PROTEIN 3"/>
    <property type="match status" value="1"/>
</dbReference>
<dbReference type="EMBL" id="JAPWTK010000004">
    <property type="protein sequence ID" value="KAJ8961916.1"/>
    <property type="molecule type" value="Genomic_DNA"/>
</dbReference>
<feature type="domain" description="EDR1/CTR1/ARMC3-like peptidase-like" evidence="2">
    <location>
        <begin position="531"/>
        <end position="720"/>
    </location>
</feature>
<protein>
    <recommendedName>
        <fullName evidence="2">EDR1/CTR1/ARMC3-like peptidase-like domain-containing protein</fullName>
    </recommendedName>
</protein>
<gene>
    <name evidence="3" type="ORF">NQ318_021535</name>
</gene>
<organism evidence="3 4">
    <name type="scientific">Aromia moschata</name>
    <dbReference type="NCBI Taxonomy" id="1265417"/>
    <lineage>
        <taxon>Eukaryota</taxon>
        <taxon>Metazoa</taxon>
        <taxon>Ecdysozoa</taxon>
        <taxon>Arthropoda</taxon>
        <taxon>Hexapoda</taxon>
        <taxon>Insecta</taxon>
        <taxon>Pterygota</taxon>
        <taxon>Neoptera</taxon>
        <taxon>Endopterygota</taxon>
        <taxon>Coleoptera</taxon>
        <taxon>Polyphaga</taxon>
        <taxon>Cucujiformia</taxon>
        <taxon>Chrysomeloidea</taxon>
        <taxon>Cerambycidae</taxon>
        <taxon>Cerambycinae</taxon>
        <taxon>Callichromatini</taxon>
        <taxon>Aromia</taxon>
    </lineage>
</organism>
<dbReference type="Pfam" id="PF14381">
    <property type="entry name" value="EDR1_CTR1_ARMC3_pept"/>
    <property type="match status" value="1"/>
</dbReference>
<dbReference type="InterPro" id="IPR011989">
    <property type="entry name" value="ARM-like"/>
</dbReference>
<name>A0AAV8ZE26_9CUCU</name>
<dbReference type="Gene3D" id="1.25.10.10">
    <property type="entry name" value="Leucine-rich Repeat Variant"/>
    <property type="match status" value="2"/>
</dbReference>
<comment type="caution">
    <text evidence="3">The sequence shown here is derived from an EMBL/GenBank/DDBJ whole genome shotgun (WGS) entry which is preliminary data.</text>
</comment>
<reference evidence="3" key="1">
    <citation type="journal article" date="2023" name="Insect Mol. Biol.">
        <title>Genome sequencing provides insights into the evolution of gene families encoding plant cell wall-degrading enzymes in longhorned beetles.</title>
        <authorList>
            <person name="Shin N.R."/>
            <person name="Okamura Y."/>
            <person name="Kirsch R."/>
            <person name="Pauchet Y."/>
        </authorList>
    </citation>
    <scope>NUCLEOTIDE SEQUENCE</scope>
    <source>
        <strain evidence="3">AMC_N1</strain>
    </source>
</reference>
<accession>A0AAV8ZE26</accession>
<evidence type="ECO:0000313" key="3">
    <source>
        <dbReference type="EMBL" id="KAJ8961916.1"/>
    </source>
</evidence>
<keyword evidence="1" id="KW-0677">Repeat</keyword>
<evidence type="ECO:0000256" key="1">
    <source>
        <dbReference type="ARBA" id="ARBA00022737"/>
    </source>
</evidence>
<proteinExistence type="predicted"/>
<dbReference type="Proteomes" id="UP001162162">
    <property type="component" value="Unassembled WGS sequence"/>
</dbReference>
<sequence length="749" mass="86047">MAKSKSSDKKSKATKLDTKKADDIKEKSYITKQVDTSIAILDSPENDVVLESLLFLSKYADIQLNNLNYLQQHGMMVKLLNLFNRNICILRLSLRLLSSLVLLEDVLFELDQDVYNDKIIEIADIEASSVMQKSTLELLYVLLNAPAALSTLPDIQNFDVSIIMMHLDNPNGKVSRLAFEIIRKLTYYGLEVFQKMFKENKLVEKMFEVILNPEKIEFHQSALAIIKNCMNCVETESYFIESLVFLEFCQWVKTCDQDYLMPCIDIFEKLSKIPSIKQTLFDLSIEDSILYFLRSTDKKVLNKTCEAISNMSTHKYCCERLLNPTVLRELTQILYREDEEDPGNEVALKTIFDFSRRNVKTLDLLVFIEAQNILLEYFTNGTAVVSEESFLRVLEILYKWSIHPVHQIYIISENFFEELLKIFVSSSDKVSTVACEILTNFVHCKEFKQVFLSKNGPQIFVGALSTTHGPKKFKNMLLFILANLINTDIVMAFLKSNLVTTLKQLPQTTKYKVPLIDKILLLTYNLHLPLKFFETNRLDITDKLENKFYLINGPWRTYFPFLEILEAQKGVTEVESLRSGSTIRSSMRSLSMTSWESSESVNQSPFDINYGTLSSDPFLPKYIHHVNKFLKGDVTIADKIRIIGEYVDALLCGPKEEYTINQKIHAFKLHIESLKERLGVNMIPIGFLRIGFHCERALLFKAIADKCCVPVSLVKGEEQTLYVVDLMKHVGTLLEVGSKEANEYCNLSK</sequence>
<dbReference type="InterPro" id="IPR055164">
    <property type="entry name" value="EDR1/CTR1/ARMC3-like_pept-like"/>
</dbReference>
<dbReference type="InterPro" id="IPR052441">
    <property type="entry name" value="Armadillo-Ser/Thr_Kinase"/>
</dbReference>
<dbReference type="SUPFAM" id="SSF48371">
    <property type="entry name" value="ARM repeat"/>
    <property type="match status" value="1"/>
</dbReference>
<dbReference type="AlphaFoldDB" id="A0AAV8ZE26"/>
<evidence type="ECO:0000313" key="4">
    <source>
        <dbReference type="Proteomes" id="UP001162162"/>
    </source>
</evidence>
<evidence type="ECO:0000259" key="2">
    <source>
        <dbReference type="Pfam" id="PF14381"/>
    </source>
</evidence>
<keyword evidence="4" id="KW-1185">Reference proteome</keyword>